<organism evidence="1 2">
    <name type="scientific">Rhodococcus phage Reynauld</name>
    <dbReference type="NCBI Taxonomy" id="3062845"/>
    <lineage>
        <taxon>Viruses</taxon>
        <taxon>Duplodnaviria</taxon>
        <taxon>Heunggongvirae</taxon>
        <taxon>Uroviricota</taxon>
        <taxon>Caudoviricetes</taxon>
        <taxon>Caudoviricetes incertae sedis</taxon>
        <taxon>Reynauldvirus</taxon>
        <taxon>Reynauldvirus reynauld</taxon>
    </lineage>
</organism>
<reference evidence="1" key="1">
    <citation type="submission" date="2023-06" db="EMBL/GenBank/DDBJ databases">
        <authorList>
            <person name="DeJong R.J."/>
            <person name="Yoon E."/>
            <person name="Radersma M."/>
            <person name="Veenstra M."/>
            <person name="Churu J."/>
            <person name="Moleakunnel K."/>
            <person name="Weaver G."/>
            <person name="Hill E."/>
            <person name="Janvier A."/>
            <person name="Harlow L."/>
            <person name="Kramer C."/>
            <person name="Seinen K."/>
            <person name="Chen A."/>
            <person name="Minasian M."/>
            <person name="Doorn S."/>
            <person name="Dole C."/>
            <person name="Ramsey F."/>
            <person name="Nieze J."/>
            <person name="Baker A."/>
            <person name="Swierenga S."/>
            <person name="White A."/>
            <person name="Howland A."/>
            <person name="Ko C."/>
            <person name="Russell D.A."/>
            <person name="Jacobs-Sera D."/>
            <person name="Hatfull G.F."/>
        </authorList>
    </citation>
    <scope>NUCLEOTIDE SEQUENCE</scope>
</reference>
<proteinExistence type="predicted"/>
<name>A0ACD4UH95_9CAUD</name>
<evidence type="ECO:0000313" key="2">
    <source>
        <dbReference type="Proteomes" id="UP001654496"/>
    </source>
</evidence>
<gene>
    <name evidence="1" type="primary">55</name>
    <name evidence="1" type="ORF">SEA_REYNAULD_55</name>
</gene>
<accession>A0ACD4UH95</accession>
<keyword evidence="2" id="KW-1185">Reference proteome</keyword>
<evidence type="ECO:0000313" key="1">
    <source>
        <dbReference type="EMBL" id="WKW85507.1"/>
    </source>
</evidence>
<sequence length="79" mass="8948">MKKIGAEHRTPREIKTPDDLPVMCLVDEVAQFFRADHKAVRKWVKEGVFPGACKPGRNILIPRQAVLDYAQSKYGAPEE</sequence>
<dbReference type="Proteomes" id="UP001654496">
    <property type="component" value="Segment"/>
</dbReference>
<dbReference type="EMBL" id="OR159659">
    <property type="protein sequence ID" value="WKW85507.1"/>
    <property type="molecule type" value="Genomic_DNA"/>
</dbReference>
<protein>
    <submittedName>
        <fullName evidence="1">Helix-turn-helix DNA binding domain protein</fullName>
    </submittedName>
</protein>